<dbReference type="AlphaFoldDB" id="A0A1X7SEM6"/>
<organism evidence="1">
    <name type="scientific">Amphimedon queenslandica</name>
    <name type="common">Sponge</name>
    <dbReference type="NCBI Taxonomy" id="400682"/>
    <lineage>
        <taxon>Eukaryota</taxon>
        <taxon>Metazoa</taxon>
        <taxon>Porifera</taxon>
        <taxon>Demospongiae</taxon>
        <taxon>Heteroscleromorpha</taxon>
        <taxon>Haplosclerida</taxon>
        <taxon>Niphatidae</taxon>
        <taxon>Amphimedon</taxon>
    </lineage>
</organism>
<sequence>MAAFITHELVPSEQADMASKHETKSVTSAEESIKAQIKSDFECLLKHLKSFQSHLEKFFKAEGHISYYPHKLRRFITENVKNTEHKDKLLKEVDTHYSKYSKALSAEKNSPKAAVSKF</sequence>
<proteinExistence type="predicted"/>
<reference evidence="1" key="1">
    <citation type="submission" date="2017-05" db="UniProtKB">
        <authorList>
            <consortium name="EnsemblMetazoa"/>
        </authorList>
    </citation>
    <scope>IDENTIFICATION</scope>
</reference>
<accession>A0A1X7SEM6</accession>
<evidence type="ECO:0000313" key="1">
    <source>
        <dbReference type="EnsemblMetazoa" id="Aqu2.1.00508_001"/>
    </source>
</evidence>
<protein>
    <submittedName>
        <fullName evidence="1">Uncharacterized protein</fullName>
    </submittedName>
</protein>
<dbReference type="InParanoid" id="A0A1X7SEM6"/>
<name>A0A1X7SEM6_AMPQE</name>
<dbReference type="EnsemblMetazoa" id="Aqu2.1.00508_001">
    <property type="protein sequence ID" value="Aqu2.1.00508_001"/>
    <property type="gene ID" value="Aqu2.1.00508"/>
</dbReference>